<protein>
    <submittedName>
        <fullName evidence="1">Uncharacterized protein</fullName>
    </submittedName>
</protein>
<dbReference type="EMBL" id="CP003985">
    <property type="protein sequence ID" value="AGF78159.1"/>
    <property type="molecule type" value="Genomic_DNA"/>
</dbReference>
<dbReference type="AlphaFoldDB" id="M1NEM6"/>
<keyword evidence="2" id="KW-1185">Reference proteome</keyword>
<sequence length="395" mass="44987">MGSTAGVPREVTTPHRKIPIEIPKGITPTEFFNSPCNLRHLARENGLLRTPENFLLYRKAIGHSNLFDTSIILDSSQNILDPLGRPVRRDQLSSHENLVFSRMTQVVFEYMLEKYPDPERHLLFCGEASLDATWPISKPGVPSIRMIHNHFMVFENTTLQNAPPAAHDNPNLTDSGTNGLFLDYLSDVYLKFLEVLDLHILKPMEPNQAKLKSTGYPQGLPSWEVQGGMEALKQGSFWREYDMVLLGFLDFYRALFSLVASNTTTIPGDARYPDQIENILLFSNKFHSAARMLRLQVLEDPLFANEIRWRPAYKQLLYRDDAGRLIVTISQNSVGNAITELLGIVVKRTNDRVAYEKTEKNLIDQLLQVRSRLIRYNLGSPIAAPYWRNGSFSPQ</sequence>
<dbReference type="KEGG" id="dsf:UWK_01601"/>
<dbReference type="STRING" id="1167006.UWK_01601"/>
<dbReference type="eggNOG" id="ENOG502Z8U5">
    <property type="taxonomic scope" value="Bacteria"/>
</dbReference>
<dbReference type="PATRIC" id="fig|1167006.5.peg.1764"/>
<evidence type="ECO:0000313" key="1">
    <source>
        <dbReference type="EMBL" id="AGF78159.1"/>
    </source>
</evidence>
<dbReference type="RefSeq" id="WP_015403850.1">
    <property type="nucleotide sequence ID" value="NC_020304.1"/>
</dbReference>
<evidence type="ECO:0000313" key="2">
    <source>
        <dbReference type="Proteomes" id="UP000011721"/>
    </source>
</evidence>
<name>M1NEM6_DESSD</name>
<reference evidence="2" key="1">
    <citation type="journal article" date="2013" name="Stand. Genomic Sci.">
        <title>Complete genome sequence of Desulfocapsa sulfexigens, a marine deltaproteobacterium specialized in disproportionating inorganic sulfur compounds.</title>
        <authorList>
            <person name="Finster K.W."/>
            <person name="Kjeldsen K.U."/>
            <person name="Kube M."/>
            <person name="Reinhardt R."/>
            <person name="Mussmann M."/>
            <person name="Amann R."/>
            <person name="Schreiber L."/>
        </authorList>
    </citation>
    <scope>NUCLEOTIDE SEQUENCE [LARGE SCALE GENOMIC DNA]</scope>
    <source>
        <strain evidence="2">DSM 10523 / SB164P1</strain>
    </source>
</reference>
<dbReference type="Proteomes" id="UP000011721">
    <property type="component" value="Chromosome"/>
</dbReference>
<dbReference type="HOGENOM" id="CLU_709647_0_0_7"/>
<organism evidence="1 2">
    <name type="scientific">Desulfocapsa sulfexigens (strain DSM 10523 / SB164P1)</name>
    <dbReference type="NCBI Taxonomy" id="1167006"/>
    <lineage>
        <taxon>Bacteria</taxon>
        <taxon>Pseudomonadati</taxon>
        <taxon>Thermodesulfobacteriota</taxon>
        <taxon>Desulfobulbia</taxon>
        <taxon>Desulfobulbales</taxon>
        <taxon>Desulfocapsaceae</taxon>
        <taxon>Desulfocapsa</taxon>
    </lineage>
</organism>
<dbReference type="OrthoDB" id="9763435at2"/>
<accession>M1NEM6</accession>
<gene>
    <name evidence="1" type="ordered locus">UWK_01601</name>
</gene>
<proteinExistence type="predicted"/>